<feature type="compositionally biased region" description="Gly residues" evidence="1">
    <location>
        <begin position="262"/>
        <end position="273"/>
    </location>
</feature>
<reference evidence="2 3" key="1">
    <citation type="submission" date="2019-02" db="EMBL/GenBank/DDBJ databases">
        <title>Deep-cultivation of Planctomycetes and their phenomic and genomic characterization uncovers novel biology.</title>
        <authorList>
            <person name="Wiegand S."/>
            <person name="Jogler M."/>
            <person name="Boedeker C."/>
            <person name="Pinto D."/>
            <person name="Vollmers J."/>
            <person name="Rivas-Marin E."/>
            <person name="Kohn T."/>
            <person name="Peeters S.H."/>
            <person name="Heuer A."/>
            <person name="Rast P."/>
            <person name="Oberbeckmann S."/>
            <person name="Bunk B."/>
            <person name="Jeske O."/>
            <person name="Meyerdierks A."/>
            <person name="Storesund J.E."/>
            <person name="Kallscheuer N."/>
            <person name="Luecker S."/>
            <person name="Lage O.M."/>
            <person name="Pohl T."/>
            <person name="Merkel B.J."/>
            <person name="Hornburger P."/>
            <person name="Mueller R.-W."/>
            <person name="Bruemmer F."/>
            <person name="Labrenz M."/>
            <person name="Spormann A.M."/>
            <person name="Op den Camp H."/>
            <person name="Overmann J."/>
            <person name="Amann R."/>
            <person name="Jetten M.S.M."/>
            <person name="Mascher T."/>
            <person name="Medema M.H."/>
            <person name="Devos D.P."/>
            <person name="Kaster A.-K."/>
            <person name="Ovreas L."/>
            <person name="Rohde M."/>
            <person name="Galperin M.Y."/>
            <person name="Jogler C."/>
        </authorList>
    </citation>
    <scope>NUCLEOTIDE SEQUENCE [LARGE SCALE GENOMIC DNA]</scope>
    <source>
        <strain evidence="2 3">Pla133</strain>
    </source>
</reference>
<keyword evidence="3" id="KW-1185">Reference proteome</keyword>
<dbReference type="RefSeq" id="WP_145069480.1">
    <property type="nucleotide sequence ID" value="NZ_CP036287.1"/>
</dbReference>
<feature type="region of interest" description="Disordered" evidence="1">
    <location>
        <begin position="188"/>
        <end position="213"/>
    </location>
</feature>
<dbReference type="Proteomes" id="UP000316921">
    <property type="component" value="Chromosome"/>
</dbReference>
<sequence length="346" mass="36341">MIRLALPLGLASAALLFDAPTELSTDYARKVTWKVSSERSFSLETLESSMEIDGEPVERGGMGGGGSEDVRAVSFTHTILEHAAGEPTAVRRVFGEVAGEGLMRFGENEMETTAESPFEGAEIEWRMEDGTPVAEVIDGDVEEEGLDAFTFGLALDNFLPAGEVEPDATWELDGELFLQALGLDLEATLFPPAPPEESEEGGRGGGRRGGFRGGRSGGIDALLGLDWDVEVTFAEASVDSDWGPAARLTFEAEGSGDPPARGGRGGPGGGGGESSTEGSVTANLEGELLFLLDGRHPVHFECGGTVGIESTTIRSTGRGEMVMTNVQEGQLSLAITVEQVIEDDGE</sequence>
<accession>A0A518BRC9</accession>
<dbReference type="AlphaFoldDB" id="A0A518BRC9"/>
<evidence type="ECO:0000313" key="3">
    <source>
        <dbReference type="Proteomes" id="UP000316921"/>
    </source>
</evidence>
<protein>
    <submittedName>
        <fullName evidence="2">Uncharacterized protein</fullName>
    </submittedName>
</protein>
<organism evidence="2 3">
    <name type="scientific">Engelhardtia mirabilis</name>
    <dbReference type="NCBI Taxonomy" id="2528011"/>
    <lineage>
        <taxon>Bacteria</taxon>
        <taxon>Pseudomonadati</taxon>
        <taxon>Planctomycetota</taxon>
        <taxon>Planctomycetia</taxon>
        <taxon>Planctomycetia incertae sedis</taxon>
        <taxon>Engelhardtia</taxon>
    </lineage>
</organism>
<evidence type="ECO:0000313" key="2">
    <source>
        <dbReference type="EMBL" id="QDU69521.1"/>
    </source>
</evidence>
<name>A0A518BRC9_9BACT</name>
<gene>
    <name evidence="2" type="ORF">Pla133_46410</name>
</gene>
<feature type="region of interest" description="Disordered" evidence="1">
    <location>
        <begin position="250"/>
        <end position="279"/>
    </location>
</feature>
<evidence type="ECO:0000256" key="1">
    <source>
        <dbReference type="SAM" id="MobiDB-lite"/>
    </source>
</evidence>
<dbReference type="EMBL" id="CP036287">
    <property type="protein sequence ID" value="QDU69521.1"/>
    <property type="molecule type" value="Genomic_DNA"/>
</dbReference>
<proteinExistence type="predicted"/>
<dbReference type="KEGG" id="pbap:Pla133_46410"/>